<keyword evidence="1" id="KW-0805">Transcription regulation</keyword>
<dbReference type="InterPro" id="IPR009057">
    <property type="entry name" value="Homeodomain-like_sf"/>
</dbReference>
<dbReference type="InterPro" id="IPR018062">
    <property type="entry name" value="HTH_AraC-typ_CS"/>
</dbReference>
<dbReference type="EMBL" id="AP018227">
    <property type="protein sequence ID" value="BAY81725.1"/>
    <property type="molecule type" value="Genomic_DNA"/>
</dbReference>
<evidence type="ECO:0000256" key="1">
    <source>
        <dbReference type="ARBA" id="ARBA00023015"/>
    </source>
</evidence>
<evidence type="ECO:0000313" key="6">
    <source>
        <dbReference type="Proteomes" id="UP000218418"/>
    </source>
</evidence>
<accession>A0A1Z4LKI4</accession>
<keyword evidence="2" id="KW-0238">DNA-binding</keyword>
<gene>
    <name evidence="5" type="ORF">NIES267_12020</name>
</gene>
<dbReference type="GO" id="GO:0003700">
    <property type="term" value="F:DNA-binding transcription factor activity"/>
    <property type="evidence" value="ECO:0007669"/>
    <property type="project" value="InterPro"/>
</dbReference>
<dbReference type="PANTHER" id="PTHR46796:SF6">
    <property type="entry name" value="ARAC SUBFAMILY"/>
    <property type="match status" value="1"/>
</dbReference>
<reference evidence="5 6" key="1">
    <citation type="submission" date="2017-06" db="EMBL/GenBank/DDBJ databases">
        <title>Genome sequencing of cyanobaciteial culture collection at National Institute for Environmental Studies (NIES).</title>
        <authorList>
            <person name="Hirose Y."/>
            <person name="Shimura Y."/>
            <person name="Fujisawa T."/>
            <person name="Nakamura Y."/>
            <person name="Kawachi M."/>
        </authorList>
    </citation>
    <scope>NUCLEOTIDE SEQUENCE [LARGE SCALE GENOMIC DNA]</scope>
    <source>
        <strain evidence="5 6">NIES-267</strain>
    </source>
</reference>
<keyword evidence="3" id="KW-0804">Transcription</keyword>
<dbReference type="GO" id="GO:0043565">
    <property type="term" value="F:sequence-specific DNA binding"/>
    <property type="evidence" value="ECO:0007669"/>
    <property type="project" value="InterPro"/>
</dbReference>
<proteinExistence type="predicted"/>
<protein>
    <submittedName>
        <fullName evidence="5">Putative transcriptional regulator</fullName>
    </submittedName>
</protein>
<dbReference type="InterPro" id="IPR050204">
    <property type="entry name" value="AraC_XylS_family_regulators"/>
</dbReference>
<dbReference type="PROSITE" id="PS00041">
    <property type="entry name" value="HTH_ARAC_FAMILY_1"/>
    <property type="match status" value="1"/>
</dbReference>
<dbReference type="PANTHER" id="PTHR46796">
    <property type="entry name" value="HTH-TYPE TRANSCRIPTIONAL ACTIVATOR RHAS-RELATED"/>
    <property type="match status" value="1"/>
</dbReference>
<keyword evidence="6" id="KW-1185">Reference proteome</keyword>
<dbReference type="OrthoDB" id="516605at2"/>
<dbReference type="Pfam" id="PF12833">
    <property type="entry name" value="HTH_18"/>
    <property type="match status" value="1"/>
</dbReference>
<dbReference type="SMART" id="SM00342">
    <property type="entry name" value="HTH_ARAC"/>
    <property type="match status" value="1"/>
</dbReference>
<dbReference type="AlphaFoldDB" id="A0A1Z4LKI4"/>
<evidence type="ECO:0000259" key="4">
    <source>
        <dbReference type="PROSITE" id="PS01124"/>
    </source>
</evidence>
<dbReference type="InterPro" id="IPR020449">
    <property type="entry name" value="Tscrpt_reg_AraC-type_HTH"/>
</dbReference>
<evidence type="ECO:0000313" key="5">
    <source>
        <dbReference type="EMBL" id="BAY81725.1"/>
    </source>
</evidence>
<dbReference type="SUPFAM" id="SSF46689">
    <property type="entry name" value="Homeodomain-like"/>
    <property type="match status" value="2"/>
</dbReference>
<dbReference type="InterPro" id="IPR018060">
    <property type="entry name" value="HTH_AraC"/>
</dbReference>
<sequence length="79" mass="9160">MANELGISRYHFCRLFQKSMGISPYQYLIKCRIERAKELLLQPHTSIADVALKVGFSNQSHFSKYFKRVVGMTPKEFSS</sequence>
<evidence type="ECO:0000256" key="3">
    <source>
        <dbReference type="ARBA" id="ARBA00023163"/>
    </source>
</evidence>
<evidence type="ECO:0000256" key="2">
    <source>
        <dbReference type="ARBA" id="ARBA00023125"/>
    </source>
</evidence>
<dbReference type="Proteomes" id="UP000218418">
    <property type="component" value="Chromosome"/>
</dbReference>
<name>A0A1Z4LKI4_9CYAN</name>
<dbReference type="Gene3D" id="1.10.10.60">
    <property type="entry name" value="Homeodomain-like"/>
    <property type="match status" value="2"/>
</dbReference>
<organism evidence="5 6">
    <name type="scientific">Calothrix parasitica NIES-267</name>
    <dbReference type="NCBI Taxonomy" id="1973488"/>
    <lineage>
        <taxon>Bacteria</taxon>
        <taxon>Bacillati</taxon>
        <taxon>Cyanobacteriota</taxon>
        <taxon>Cyanophyceae</taxon>
        <taxon>Nostocales</taxon>
        <taxon>Calotrichaceae</taxon>
        <taxon>Calothrix</taxon>
    </lineage>
</organism>
<feature type="domain" description="HTH araC/xylS-type" evidence="4">
    <location>
        <begin position="1"/>
        <end position="79"/>
    </location>
</feature>
<dbReference type="PROSITE" id="PS01124">
    <property type="entry name" value="HTH_ARAC_FAMILY_2"/>
    <property type="match status" value="1"/>
</dbReference>
<dbReference type="PRINTS" id="PR00032">
    <property type="entry name" value="HTHARAC"/>
</dbReference>